<comment type="caution">
    <text evidence="4">The sequence shown here is derived from an EMBL/GenBank/DDBJ whole genome shotgun (WGS) entry which is preliminary data.</text>
</comment>
<dbReference type="InterPro" id="IPR050796">
    <property type="entry name" value="SCF_F-box_component"/>
</dbReference>
<sequence>MDRDSETTQLKTDLPAPVITEEQNHHSTIPLEKNEDESITIEEEERETITAEIFTKLPAKNEIVLEIFSRLPPKTVSKFKCVSKTISDLTRQPNFTAKHSRNYKPISSTISTGFFHQRIICPDQDKFMDLELDAIEFTPVIGSEPGSLPDSSLNFLKQRVDEDYVELIDSYEFPDWRLQTNEKNEMTWNREDGKEFENLSQDISTMNSEGWHIKRKAMPVVRFKIIGYNPGLGAIQIGKEEEEREIEEEDKQKSSDSVEKEEFVELVSLYENLANKENMDCDLTRESNFTTKHSHKYKPISSSSSSRSSSPTGFFHQRVICPDQDVFMDLELDDIEFTPVIGSDPGRLPDPSLNFLKQRGDEDLVDLIDSCNGLLLCSNTDSLYFVTTYFVCNPLTREKVALPHPCCRGSNRVSYSLIADLNRHGYIQYKVVCLSRPEGTDSGSELLVLSSETGVWEEIEERLPELHHETVMGSKVFFNGSLFWDCFEDKILVCHLNTKKSRHCYELIEAPRAPLGRCLWIFRNQLLCYCQGFADEFPAWRLHTNEKNENMTWKHEDGKEFETLSQDISTMNSEGWVIKRKVMPIVRFKIIRYNPESERVFVWVHESVFSYGFEDRKLEKVGGCSVPRGWGNWIWRFHTWSCVLAYKHSLGAIQIGKMEEREIEEEDKQKVSDSLQKEELVELVSL</sequence>
<evidence type="ECO:0008006" key="6">
    <source>
        <dbReference type="Google" id="ProtNLM"/>
    </source>
</evidence>
<dbReference type="InterPro" id="IPR036047">
    <property type="entry name" value="F-box-like_dom_sf"/>
</dbReference>
<feature type="compositionally biased region" description="Acidic residues" evidence="1">
    <location>
        <begin position="240"/>
        <end position="249"/>
    </location>
</feature>
<evidence type="ECO:0000256" key="1">
    <source>
        <dbReference type="SAM" id="MobiDB-lite"/>
    </source>
</evidence>
<dbReference type="SUPFAM" id="SSF81383">
    <property type="entry name" value="F-box domain"/>
    <property type="match status" value="1"/>
</dbReference>
<dbReference type="Pfam" id="PF00646">
    <property type="entry name" value="F-box"/>
    <property type="match status" value="1"/>
</dbReference>
<dbReference type="InterPro" id="IPR001810">
    <property type="entry name" value="F-box_dom"/>
</dbReference>
<reference evidence="4" key="1">
    <citation type="submission" date="2020-08" db="EMBL/GenBank/DDBJ databases">
        <title>Plant Genome Project.</title>
        <authorList>
            <person name="Zhang R.-G."/>
        </authorList>
    </citation>
    <scope>NUCLEOTIDE SEQUENCE</scope>
    <source>
        <strain evidence="4">WSP0</strain>
        <tissue evidence="4">Leaf</tissue>
    </source>
</reference>
<evidence type="ECO:0000259" key="2">
    <source>
        <dbReference type="Pfam" id="PF00646"/>
    </source>
</evidence>
<dbReference type="PANTHER" id="PTHR31672">
    <property type="entry name" value="BNACNNG10540D PROTEIN"/>
    <property type="match status" value="1"/>
</dbReference>
<feature type="domain" description="F-box protein At3g26010-like beta-propeller" evidence="3">
    <location>
        <begin position="362"/>
        <end position="554"/>
    </location>
</feature>
<dbReference type="AlphaFoldDB" id="A0AAV6III5"/>
<proteinExistence type="predicted"/>
<dbReference type="InterPro" id="IPR017451">
    <property type="entry name" value="F-box-assoc_interact_dom"/>
</dbReference>
<protein>
    <recommendedName>
        <fullName evidence="6">F-box domain-containing protein</fullName>
    </recommendedName>
</protein>
<accession>A0AAV6III5</accession>
<feature type="domain" description="F-box" evidence="2">
    <location>
        <begin position="61"/>
        <end position="96"/>
    </location>
</feature>
<dbReference type="NCBIfam" id="TIGR01640">
    <property type="entry name" value="F_box_assoc_1"/>
    <property type="match status" value="1"/>
</dbReference>
<evidence type="ECO:0000313" key="4">
    <source>
        <dbReference type="EMBL" id="KAG5528481.1"/>
    </source>
</evidence>
<organism evidence="4 5">
    <name type="scientific">Rhododendron griersonianum</name>
    <dbReference type="NCBI Taxonomy" id="479676"/>
    <lineage>
        <taxon>Eukaryota</taxon>
        <taxon>Viridiplantae</taxon>
        <taxon>Streptophyta</taxon>
        <taxon>Embryophyta</taxon>
        <taxon>Tracheophyta</taxon>
        <taxon>Spermatophyta</taxon>
        <taxon>Magnoliopsida</taxon>
        <taxon>eudicotyledons</taxon>
        <taxon>Gunneridae</taxon>
        <taxon>Pentapetalae</taxon>
        <taxon>asterids</taxon>
        <taxon>Ericales</taxon>
        <taxon>Ericaceae</taxon>
        <taxon>Ericoideae</taxon>
        <taxon>Rhodoreae</taxon>
        <taxon>Rhododendron</taxon>
    </lineage>
</organism>
<dbReference type="Proteomes" id="UP000823749">
    <property type="component" value="Chromosome 10"/>
</dbReference>
<gene>
    <name evidence="4" type="ORF">RHGRI_029241</name>
</gene>
<dbReference type="InterPro" id="IPR056592">
    <property type="entry name" value="Beta-prop_At3g26010-like"/>
</dbReference>
<dbReference type="EMBL" id="JACTNZ010000010">
    <property type="protein sequence ID" value="KAG5528481.1"/>
    <property type="molecule type" value="Genomic_DNA"/>
</dbReference>
<name>A0AAV6III5_9ERIC</name>
<dbReference type="Pfam" id="PF24750">
    <property type="entry name" value="b-prop_At3g26010-like"/>
    <property type="match status" value="1"/>
</dbReference>
<feature type="region of interest" description="Disordered" evidence="1">
    <location>
        <begin position="239"/>
        <end position="258"/>
    </location>
</feature>
<evidence type="ECO:0000313" key="5">
    <source>
        <dbReference type="Proteomes" id="UP000823749"/>
    </source>
</evidence>
<evidence type="ECO:0000259" key="3">
    <source>
        <dbReference type="Pfam" id="PF24750"/>
    </source>
</evidence>
<keyword evidence="5" id="KW-1185">Reference proteome</keyword>
<feature type="region of interest" description="Disordered" evidence="1">
    <location>
        <begin position="1"/>
        <end position="30"/>
    </location>
</feature>